<proteinExistence type="predicted"/>
<organism evidence="1 2">
    <name type="scientific">Prunus persica</name>
    <name type="common">Peach</name>
    <name type="synonym">Amygdalus persica</name>
    <dbReference type="NCBI Taxonomy" id="3760"/>
    <lineage>
        <taxon>Eukaryota</taxon>
        <taxon>Viridiplantae</taxon>
        <taxon>Streptophyta</taxon>
        <taxon>Embryophyta</taxon>
        <taxon>Tracheophyta</taxon>
        <taxon>Spermatophyta</taxon>
        <taxon>Magnoliopsida</taxon>
        <taxon>eudicotyledons</taxon>
        <taxon>Gunneridae</taxon>
        <taxon>Pentapetalae</taxon>
        <taxon>rosids</taxon>
        <taxon>fabids</taxon>
        <taxon>Rosales</taxon>
        <taxon>Rosaceae</taxon>
        <taxon>Amygdaloideae</taxon>
        <taxon>Amygdaleae</taxon>
        <taxon>Prunus</taxon>
    </lineage>
</organism>
<evidence type="ECO:0000313" key="2">
    <source>
        <dbReference type="Proteomes" id="UP000006882"/>
    </source>
</evidence>
<name>A0A251Q0Z9_PRUPE</name>
<gene>
    <name evidence="1" type="ORF">PRUPE_3G158500</name>
</gene>
<sequence>MTPECSFLLQRLIVLQGFRMGLNIKKKRLWLEKNKKYISDARNHLNVELLPCSQISELRIVSFFIC</sequence>
<dbReference type="Proteomes" id="UP000006882">
    <property type="component" value="Chromosome G3"/>
</dbReference>
<dbReference type="EMBL" id="CM007653">
    <property type="protein sequence ID" value="ONI17428.1"/>
    <property type="molecule type" value="Genomic_DNA"/>
</dbReference>
<reference evidence="1 2" key="1">
    <citation type="journal article" date="2013" name="Nat. Genet.">
        <title>The high-quality draft genome of peach (Prunus persica) identifies unique patterns of genetic diversity, domestication and genome evolution.</title>
        <authorList>
            <consortium name="International Peach Genome Initiative"/>
            <person name="Verde I."/>
            <person name="Abbott A.G."/>
            <person name="Scalabrin S."/>
            <person name="Jung S."/>
            <person name="Shu S."/>
            <person name="Marroni F."/>
            <person name="Zhebentyayeva T."/>
            <person name="Dettori M.T."/>
            <person name="Grimwood J."/>
            <person name="Cattonaro F."/>
            <person name="Zuccolo A."/>
            <person name="Rossini L."/>
            <person name="Jenkins J."/>
            <person name="Vendramin E."/>
            <person name="Meisel L.A."/>
            <person name="Decroocq V."/>
            <person name="Sosinski B."/>
            <person name="Prochnik S."/>
            <person name="Mitros T."/>
            <person name="Policriti A."/>
            <person name="Cipriani G."/>
            <person name="Dondini L."/>
            <person name="Ficklin S."/>
            <person name="Goodstein D.M."/>
            <person name="Xuan P."/>
            <person name="Del Fabbro C."/>
            <person name="Aramini V."/>
            <person name="Copetti D."/>
            <person name="Gonzalez S."/>
            <person name="Horner D.S."/>
            <person name="Falchi R."/>
            <person name="Lucas S."/>
            <person name="Mica E."/>
            <person name="Maldonado J."/>
            <person name="Lazzari B."/>
            <person name="Bielenberg D."/>
            <person name="Pirona R."/>
            <person name="Miculan M."/>
            <person name="Barakat A."/>
            <person name="Testolin R."/>
            <person name="Stella A."/>
            <person name="Tartarini S."/>
            <person name="Tonutti P."/>
            <person name="Arus P."/>
            <person name="Orellana A."/>
            <person name="Wells C."/>
            <person name="Main D."/>
            <person name="Vizzotto G."/>
            <person name="Silva H."/>
            <person name="Salamini F."/>
            <person name="Schmutz J."/>
            <person name="Morgante M."/>
            <person name="Rokhsar D.S."/>
        </authorList>
    </citation>
    <scope>NUCLEOTIDE SEQUENCE [LARGE SCALE GENOMIC DNA]</scope>
    <source>
        <strain evidence="2">cv. Nemared</strain>
    </source>
</reference>
<evidence type="ECO:0000313" key="1">
    <source>
        <dbReference type="EMBL" id="ONI17428.1"/>
    </source>
</evidence>
<dbReference type="AlphaFoldDB" id="A0A251Q0Z9"/>
<dbReference type="Gramene" id="ONI17428">
    <property type="protein sequence ID" value="ONI17428"/>
    <property type="gene ID" value="PRUPE_3G158500"/>
</dbReference>
<protein>
    <submittedName>
        <fullName evidence="1">Uncharacterized protein</fullName>
    </submittedName>
</protein>
<accession>A0A251Q0Z9</accession>
<keyword evidence="2" id="KW-1185">Reference proteome</keyword>